<dbReference type="PANTHER" id="PTHR38031">
    <property type="entry name" value="SULFUR CARRIER PROTEIN SLR0821-RELATED"/>
    <property type="match status" value="1"/>
</dbReference>
<evidence type="ECO:0008006" key="2">
    <source>
        <dbReference type="Google" id="ProtNLM"/>
    </source>
</evidence>
<dbReference type="Gene3D" id="3.10.20.30">
    <property type="match status" value="1"/>
</dbReference>
<dbReference type="EMBL" id="UINC01150556">
    <property type="protein sequence ID" value="SVD43667.1"/>
    <property type="molecule type" value="Genomic_DNA"/>
</dbReference>
<protein>
    <recommendedName>
        <fullName evidence="2">Ubiquitin-like domain-containing protein</fullName>
    </recommendedName>
</protein>
<gene>
    <name evidence="1" type="ORF">METZ01_LOCUS396521</name>
</gene>
<organism evidence="1">
    <name type="scientific">marine metagenome</name>
    <dbReference type="NCBI Taxonomy" id="408172"/>
    <lineage>
        <taxon>unclassified sequences</taxon>
        <taxon>metagenomes</taxon>
        <taxon>ecological metagenomes</taxon>
    </lineage>
</organism>
<proteinExistence type="predicted"/>
<reference evidence="1" key="1">
    <citation type="submission" date="2018-05" db="EMBL/GenBank/DDBJ databases">
        <authorList>
            <person name="Lanie J.A."/>
            <person name="Ng W.-L."/>
            <person name="Kazmierczak K.M."/>
            <person name="Andrzejewski T.M."/>
            <person name="Davidsen T.M."/>
            <person name="Wayne K.J."/>
            <person name="Tettelin H."/>
            <person name="Glass J.I."/>
            <person name="Rusch D."/>
            <person name="Podicherti R."/>
            <person name="Tsui H.-C.T."/>
            <person name="Winkler M.E."/>
        </authorList>
    </citation>
    <scope>NUCLEOTIDE SEQUENCE</scope>
</reference>
<evidence type="ECO:0000313" key="1">
    <source>
        <dbReference type="EMBL" id="SVD43667.1"/>
    </source>
</evidence>
<sequence length="91" mass="9847">MALLHIPSSLRRLTGGKARIEVVSTTAGKAVEQLEISYPGIKARLVVDDELRPGLTLYVDGAEVATGLRTRINETSKVYFLAAQSGGHQQR</sequence>
<dbReference type="InterPro" id="IPR012675">
    <property type="entry name" value="Beta-grasp_dom_sf"/>
</dbReference>
<dbReference type="PANTHER" id="PTHR38031:SF1">
    <property type="entry name" value="SULFUR CARRIER PROTEIN CYSO"/>
    <property type="match status" value="1"/>
</dbReference>
<accession>A0A382VB59</accession>
<dbReference type="AlphaFoldDB" id="A0A382VB59"/>
<dbReference type="InterPro" id="IPR052045">
    <property type="entry name" value="Sulfur_Carrier/Prot_Modifier"/>
</dbReference>
<dbReference type="InterPro" id="IPR016155">
    <property type="entry name" value="Mopterin_synth/thiamin_S_b"/>
</dbReference>
<dbReference type="SUPFAM" id="SSF54285">
    <property type="entry name" value="MoaD/ThiS"/>
    <property type="match status" value="1"/>
</dbReference>
<name>A0A382VB59_9ZZZZ</name>